<feature type="transmembrane region" description="Helical" evidence="1">
    <location>
        <begin position="134"/>
        <end position="157"/>
    </location>
</feature>
<feature type="transmembrane region" description="Helical" evidence="1">
    <location>
        <begin position="12"/>
        <end position="34"/>
    </location>
</feature>
<gene>
    <name evidence="2" type="ORF">FIL88_08990</name>
</gene>
<name>A0A545SQU1_9RHOB</name>
<feature type="transmembrane region" description="Helical" evidence="1">
    <location>
        <begin position="63"/>
        <end position="89"/>
    </location>
</feature>
<accession>A0A545SQU1</accession>
<organism evidence="2 3">
    <name type="scientific">Aliiroseovarius halocynthiae</name>
    <dbReference type="NCBI Taxonomy" id="985055"/>
    <lineage>
        <taxon>Bacteria</taxon>
        <taxon>Pseudomonadati</taxon>
        <taxon>Pseudomonadota</taxon>
        <taxon>Alphaproteobacteria</taxon>
        <taxon>Rhodobacterales</taxon>
        <taxon>Paracoccaceae</taxon>
        <taxon>Aliiroseovarius</taxon>
    </lineage>
</organism>
<dbReference type="AlphaFoldDB" id="A0A545SQU1"/>
<dbReference type="EMBL" id="VICH01000006">
    <property type="protein sequence ID" value="TQV67355.1"/>
    <property type="molecule type" value="Genomic_DNA"/>
</dbReference>
<keyword evidence="1" id="KW-0472">Membrane</keyword>
<feature type="transmembrane region" description="Helical" evidence="1">
    <location>
        <begin position="101"/>
        <end position="122"/>
    </location>
</feature>
<dbReference type="Pfam" id="PF09948">
    <property type="entry name" value="PpoB2"/>
    <property type="match status" value="1"/>
</dbReference>
<protein>
    <submittedName>
        <fullName evidence="2">DUF2182 domain-containing protein</fullName>
    </submittedName>
</protein>
<feature type="transmembrane region" description="Helical" evidence="1">
    <location>
        <begin position="220"/>
        <end position="239"/>
    </location>
</feature>
<dbReference type="RefSeq" id="WP_142853519.1">
    <property type="nucleotide sequence ID" value="NZ_FXWW01000002.1"/>
</dbReference>
<comment type="caution">
    <text evidence="2">The sequence shown here is derived from an EMBL/GenBank/DDBJ whole genome shotgun (WGS) entry which is preliminary data.</text>
</comment>
<keyword evidence="1" id="KW-0812">Transmembrane</keyword>
<dbReference type="OrthoDB" id="164118at2"/>
<sequence>MPTDAGIAKPQRGFVIAVAMTVASWIFVLAGAGMGMSPWGMSVLVIPRHGGGMMMAVDWTATYAVHMVVMWWIMMLAMMLPGVLLAIRLRWTSVQCSPEFLGVYATVWFGFSVFATGLQYAFQSASWFDAMRMLSVNNALSVCLLVVAALPQGLLLLRAHRRTSGTPNERARSASNYAVRCLIYSASMMLLMFIGGLMNLVWTAGLSLWAAIQKSPNGTIIAPASALIICLLVGANIFLNSKY</sequence>
<keyword evidence="1" id="KW-1133">Transmembrane helix</keyword>
<evidence type="ECO:0000313" key="2">
    <source>
        <dbReference type="EMBL" id="TQV67355.1"/>
    </source>
</evidence>
<dbReference type="Proteomes" id="UP000315816">
    <property type="component" value="Unassembled WGS sequence"/>
</dbReference>
<feature type="transmembrane region" description="Helical" evidence="1">
    <location>
        <begin position="177"/>
        <end position="200"/>
    </location>
</feature>
<proteinExistence type="predicted"/>
<reference evidence="2 3" key="1">
    <citation type="submission" date="2019-06" db="EMBL/GenBank/DDBJ databases">
        <title>A novel species of marine bacteria.</title>
        <authorList>
            <person name="Wang Y."/>
        </authorList>
    </citation>
    <scope>NUCLEOTIDE SEQUENCE [LARGE SCALE GENOMIC DNA]</scope>
    <source>
        <strain evidence="2 3">MA1-10</strain>
    </source>
</reference>
<evidence type="ECO:0000313" key="3">
    <source>
        <dbReference type="Proteomes" id="UP000315816"/>
    </source>
</evidence>
<evidence type="ECO:0000256" key="1">
    <source>
        <dbReference type="SAM" id="Phobius"/>
    </source>
</evidence>
<keyword evidence="3" id="KW-1185">Reference proteome</keyword>
<dbReference type="InterPro" id="IPR018688">
    <property type="entry name" value="PpoB2-like"/>
</dbReference>